<evidence type="ECO:0000256" key="6">
    <source>
        <dbReference type="SAM" id="Coils"/>
    </source>
</evidence>
<evidence type="ECO:0000256" key="1">
    <source>
        <dbReference type="ARBA" id="ARBA00022741"/>
    </source>
</evidence>
<evidence type="ECO:0000313" key="9">
    <source>
        <dbReference type="Proteomes" id="UP001224418"/>
    </source>
</evidence>
<dbReference type="PANTHER" id="PTHR11070:SF17">
    <property type="entry name" value="DNA HELICASE IV"/>
    <property type="match status" value="1"/>
</dbReference>
<dbReference type="SUPFAM" id="SSF52540">
    <property type="entry name" value="P-loop containing nucleoside triphosphate hydrolases"/>
    <property type="match status" value="1"/>
</dbReference>
<dbReference type="RefSeq" id="WP_307355888.1">
    <property type="nucleotide sequence ID" value="NZ_BAAACJ010000030.1"/>
</dbReference>
<comment type="caution">
    <text evidence="8">The sequence shown here is derived from an EMBL/GenBank/DDBJ whole genome shotgun (WGS) entry which is preliminary data.</text>
</comment>
<keyword evidence="3 5" id="KW-0347">Helicase</keyword>
<keyword evidence="1 5" id="KW-0547">Nucleotide-binding</keyword>
<evidence type="ECO:0000259" key="7">
    <source>
        <dbReference type="PROSITE" id="PS51198"/>
    </source>
</evidence>
<dbReference type="GO" id="GO:0003678">
    <property type="term" value="F:DNA helicase activity"/>
    <property type="evidence" value="ECO:0007669"/>
    <property type="project" value="UniProtKB-EC"/>
</dbReference>
<dbReference type="InterPro" id="IPR027417">
    <property type="entry name" value="P-loop_NTPase"/>
</dbReference>
<dbReference type="EC" id="3.6.4.12" evidence="8"/>
<protein>
    <submittedName>
        <fullName evidence="8">DNA helicase-2/ATP-dependent DNA helicase PcrA</fullName>
        <ecNumber evidence="8">3.6.4.12</ecNumber>
    </submittedName>
</protein>
<proteinExistence type="predicted"/>
<dbReference type="PROSITE" id="PS51198">
    <property type="entry name" value="UVRD_HELICASE_ATP_BIND"/>
    <property type="match status" value="1"/>
</dbReference>
<dbReference type="InterPro" id="IPR014016">
    <property type="entry name" value="UvrD-like_ATP-bd"/>
</dbReference>
<evidence type="ECO:0000313" key="8">
    <source>
        <dbReference type="EMBL" id="MDQ0479973.1"/>
    </source>
</evidence>
<evidence type="ECO:0000256" key="3">
    <source>
        <dbReference type="ARBA" id="ARBA00022806"/>
    </source>
</evidence>
<name>A0ABU0JS92_HATLI</name>
<dbReference type="Gene3D" id="3.40.50.300">
    <property type="entry name" value="P-loop containing nucleotide triphosphate hydrolases"/>
    <property type="match status" value="3"/>
</dbReference>
<dbReference type="InterPro" id="IPR013986">
    <property type="entry name" value="DExx_box_DNA_helicase_dom_sf"/>
</dbReference>
<evidence type="ECO:0000256" key="5">
    <source>
        <dbReference type="PROSITE-ProRule" id="PRU00560"/>
    </source>
</evidence>
<evidence type="ECO:0000256" key="2">
    <source>
        <dbReference type="ARBA" id="ARBA00022801"/>
    </source>
</evidence>
<sequence>MADELKKHLEKELQLEIEKEKLKEVIQIINEETQKVVKSRKSFLDELLEYRKKFIEEYRDDEDKVIEYFDHERFMTEEAFNLMDKKLKQLNILKISPYFGRVDFREEDYGVENLYIGRFGLIREEDYEPIVVDWRSPVASLFYQGKLGAASYEAPDGTVPVEILGRSQYIIKNSILKGMFNSEIDVKDEILQMVLSSNSEDKLKDIVMTIQKEQDEIIRTSPYTTVVVDGVAGSGKTTVALHRIAYLLYNYRKNLENKVLILGPNEIFMEYISEVLPTLGETAVKQSTFKDFALKLLGMEEEKIMTYTEYMEKILSKDQKFIEEILYKTSKEYIEKLNIFIKEFEENHFKNEDIYLMGYKVVTREEINELFNQYYKDMPLFRRSRKIKRIIISKLKDKRDELVREIQKEFKEKKETLTPEELLLQENDLDFRRKIAIREVIKDLKNVRNSLEYLNGEDIIDLYNNRINNNRILTMDDLAPILYLKCKLEGYKVSEEIKHVVIDEGQDFSELQFTVIKDITGASSMTILGDSNQRLIPIKEEVPLKNIGNIYDYKDIKEFALKTSYRSTKEIMEYANQFLNNNNIIPLVRNGEEVEEKNLSELNNIIQLILDRIYRAREKEYNTTGIICKNLEQCKEIYESIKDKINVKLIDKEDCFYKGGIVILPTYFAKGLEFDDVIAVFDGDKVEQEAFLKYVTATRALHKLTIINKLV</sequence>
<feature type="binding site" evidence="5">
    <location>
        <begin position="230"/>
        <end position="237"/>
    </location>
    <ligand>
        <name>ATP</name>
        <dbReference type="ChEBI" id="CHEBI:30616"/>
    </ligand>
</feature>
<feature type="domain" description="UvrD-like helicase ATP-binding" evidence="7">
    <location>
        <begin position="209"/>
        <end position="568"/>
    </location>
</feature>
<reference evidence="8 9" key="1">
    <citation type="submission" date="2023-07" db="EMBL/GenBank/DDBJ databases">
        <title>Genomic Encyclopedia of Type Strains, Phase IV (KMG-IV): sequencing the most valuable type-strain genomes for metagenomic binning, comparative biology and taxonomic classification.</title>
        <authorList>
            <person name="Goeker M."/>
        </authorList>
    </citation>
    <scope>NUCLEOTIDE SEQUENCE [LARGE SCALE GENOMIC DNA]</scope>
    <source>
        <strain evidence="8 9">DSM 1400</strain>
    </source>
</reference>
<dbReference type="InterPro" id="IPR000212">
    <property type="entry name" value="DNA_helicase_UvrD/REP"/>
</dbReference>
<dbReference type="Gene3D" id="1.10.10.160">
    <property type="match status" value="1"/>
</dbReference>
<dbReference type="PANTHER" id="PTHR11070">
    <property type="entry name" value="UVRD / RECB / PCRA DNA HELICASE FAMILY MEMBER"/>
    <property type="match status" value="1"/>
</dbReference>
<dbReference type="Pfam" id="PF00580">
    <property type="entry name" value="UvrD-helicase"/>
    <property type="match status" value="1"/>
</dbReference>
<dbReference type="Proteomes" id="UP001224418">
    <property type="component" value="Unassembled WGS sequence"/>
</dbReference>
<evidence type="ECO:0000256" key="4">
    <source>
        <dbReference type="ARBA" id="ARBA00022840"/>
    </source>
</evidence>
<dbReference type="GO" id="GO:0016787">
    <property type="term" value="F:hydrolase activity"/>
    <property type="evidence" value="ECO:0007669"/>
    <property type="project" value="UniProtKB-KW"/>
</dbReference>
<keyword evidence="6" id="KW-0175">Coiled coil</keyword>
<organism evidence="8 9">
    <name type="scientific">Hathewaya limosa</name>
    <name type="common">Clostridium limosum</name>
    <dbReference type="NCBI Taxonomy" id="1536"/>
    <lineage>
        <taxon>Bacteria</taxon>
        <taxon>Bacillati</taxon>
        <taxon>Bacillota</taxon>
        <taxon>Clostridia</taxon>
        <taxon>Eubacteriales</taxon>
        <taxon>Clostridiaceae</taxon>
        <taxon>Hathewaya</taxon>
    </lineage>
</organism>
<keyword evidence="9" id="KW-1185">Reference proteome</keyword>
<gene>
    <name evidence="8" type="ORF">QOZ93_001716</name>
</gene>
<accession>A0ABU0JS92</accession>
<keyword evidence="2 5" id="KW-0378">Hydrolase</keyword>
<feature type="coiled-coil region" evidence="6">
    <location>
        <begin position="5"/>
        <end position="35"/>
    </location>
</feature>
<dbReference type="EMBL" id="JAUSWN010000013">
    <property type="protein sequence ID" value="MDQ0479973.1"/>
    <property type="molecule type" value="Genomic_DNA"/>
</dbReference>
<keyword evidence="4 5" id="KW-0067">ATP-binding</keyword>